<dbReference type="PANTHER" id="PTHR35664">
    <property type="entry name" value="SPERMATID-SPECIFIC MANCHETTE-RELATED PROTEIN 1"/>
    <property type="match status" value="1"/>
</dbReference>
<sequence>MFLFSKKNKTPISTYTDSYRPPCTVKKTINDRLYYKLWEENKFVTKGLTLRQEENMMTQGEPQKYYKHANDSASYWPEKYCLTSSEVTYNPVSVKEDKQITWKTGPCNSTTWNKHSSYVTLQPKETKTETSLQCAPVLFPPKHICLDRFEREVVTETTPIYTTTRKGPFQGYYSLCSGHHYCPQGMDCLVDGVPAVRAHFYVPAVRSIQCCTYSPRAILCTSTHRAQPSSTCRSPRWDTCHFNVVGGVQRRSYTIHPEFASEARSAPWH</sequence>
<gene>
    <name evidence="1" type="primary">Smrp1</name>
    <name evidence="1" type="ORF">CROSUL_R11544</name>
</gene>
<dbReference type="GO" id="GO:0048471">
    <property type="term" value="C:perinuclear region of cytoplasm"/>
    <property type="evidence" value="ECO:0007669"/>
    <property type="project" value="TreeGrafter"/>
</dbReference>
<dbReference type="GO" id="GO:0002177">
    <property type="term" value="C:manchette"/>
    <property type="evidence" value="ECO:0007669"/>
    <property type="project" value="TreeGrafter"/>
</dbReference>
<organism evidence="1 2">
    <name type="scientific">Crotophaga sulcirostris</name>
    <name type="common">Groove-billed ani</name>
    <dbReference type="NCBI Taxonomy" id="33598"/>
    <lineage>
        <taxon>Eukaryota</taxon>
        <taxon>Metazoa</taxon>
        <taxon>Chordata</taxon>
        <taxon>Craniata</taxon>
        <taxon>Vertebrata</taxon>
        <taxon>Euteleostomi</taxon>
        <taxon>Archelosauria</taxon>
        <taxon>Archosauria</taxon>
        <taxon>Dinosauria</taxon>
        <taxon>Saurischia</taxon>
        <taxon>Theropoda</taxon>
        <taxon>Coelurosauria</taxon>
        <taxon>Aves</taxon>
        <taxon>Neognathae</taxon>
        <taxon>Neoaves</taxon>
        <taxon>Otidimorphae</taxon>
        <taxon>Cuculiformes</taxon>
        <taxon>Crotophagidae</taxon>
        <taxon>Crotophaga</taxon>
    </lineage>
</organism>
<dbReference type="Proteomes" id="UP000549499">
    <property type="component" value="Unassembled WGS sequence"/>
</dbReference>
<keyword evidence="2" id="KW-1185">Reference proteome</keyword>
<accession>A0A7K5I4A8</accession>
<reference evidence="1 2" key="1">
    <citation type="submission" date="2019-09" db="EMBL/GenBank/DDBJ databases">
        <title>Bird 10,000 Genomes (B10K) Project - Family phase.</title>
        <authorList>
            <person name="Zhang G."/>
        </authorList>
    </citation>
    <scope>NUCLEOTIDE SEQUENCE [LARGE SCALE GENOMIC DNA]</scope>
    <source>
        <strain evidence="1">B10K-DU-003-44</strain>
        <tissue evidence="1">Muscle</tissue>
    </source>
</reference>
<dbReference type="OrthoDB" id="9820464at2759"/>
<evidence type="ECO:0000313" key="1">
    <source>
        <dbReference type="EMBL" id="NWS75972.1"/>
    </source>
</evidence>
<evidence type="ECO:0000313" key="2">
    <source>
        <dbReference type="Proteomes" id="UP000549499"/>
    </source>
</evidence>
<comment type="caution">
    <text evidence="1">The sequence shown here is derived from an EMBL/GenBank/DDBJ whole genome shotgun (WGS) entry which is preliminary data.</text>
</comment>
<dbReference type="AlphaFoldDB" id="A0A7K5I4A8"/>
<feature type="non-terminal residue" evidence="1">
    <location>
        <position position="1"/>
    </location>
</feature>
<dbReference type="GO" id="GO:0043014">
    <property type="term" value="F:alpha-tubulin binding"/>
    <property type="evidence" value="ECO:0007669"/>
    <property type="project" value="TreeGrafter"/>
</dbReference>
<dbReference type="EMBL" id="VYZB01000666">
    <property type="protein sequence ID" value="NWS75972.1"/>
    <property type="molecule type" value="Genomic_DNA"/>
</dbReference>
<dbReference type="PANTHER" id="PTHR35664:SF1">
    <property type="entry name" value="SPERMATID-SPECIFIC MANCHETTE-RELATED PROTEIN 1"/>
    <property type="match status" value="1"/>
</dbReference>
<dbReference type="Pfam" id="PF15181">
    <property type="entry name" value="SMRP1"/>
    <property type="match status" value="1"/>
</dbReference>
<dbReference type="InterPro" id="IPR028195">
    <property type="entry name" value="SPMIP6"/>
</dbReference>
<feature type="non-terminal residue" evidence="1">
    <location>
        <position position="269"/>
    </location>
</feature>
<name>A0A7K5I4A8_CROSL</name>
<proteinExistence type="predicted"/>
<protein>
    <submittedName>
        <fullName evidence="1">SMRP1 protein</fullName>
    </submittedName>
</protein>